<evidence type="ECO:0000256" key="1">
    <source>
        <dbReference type="SAM" id="MobiDB-lite"/>
    </source>
</evidence>
<feature type="compositionally biased region" description="Polar residues" evidence="1">
    <location>
        <begin position="71"/>
        <end position="85"/>
    </location>
</feature>
<dbReference type="Proteomes" id="UP000281406">
    <property type="component" value="Unassembled WGS sequence"/>
</dbReference>
<evidence type="ECO:0000313" key="3">
    <source>
        <dbReference type="Proteomes" id="UP000281406"/>
    </source>
</evidence>
<comment type="caution">
    <text evidence="2">The sequence shown here is derived from an EMBL/GenBank/DDBJ whole genome shotgun (WGS) entry which is preliminary data.</text>
</comment>
<dbReference type="AlphaFoldDB" id="A0A3N0YLA5"/>
<sequence>MSTKTWFLHQLGELLRDAWWWRWIALSGRLDNPPPPGGWQRLLQVRAVGRSLLFPAPPVMANPPQPRLPAESSSVPLATHSSTPPRASMAADSAQPCLMAPRIPHSGKGSLTECSYFLLSFGNVTQFVDKERRSAQCFEQLISDMKRIAGPLINLPATNVETQRELNTA</sequence>
<proteinExistence type="predicted"/>
<name>A0A3N0YLA5_ANAGA</name>
<keyword evidence="3" id="KW-1185">Reference proteome</keyword>
<organism evidence="2 3">
    <name type="scientific">Anabarilius grahami</name>
    <name type="common">Kanglang fish</name>
    <name type="synonym">Barilius grahami</name>
    <dbReference type="NCBI Taxonomy" id="495550"/>
    <lineage>
        <taxon>Eukaryota</taxon>
        <taxon>Metazoa</taxon>
        <taxon>Chordata</taxon>
        <taxon>Craniata</taxon>
        <taxon>Vertebrata</taxon>
        <taxon>Euteleostomi</taxon>
        <taxon>Actinopterygii</taxon>
        <taxon>Neopterygii</taxon>
        <taxon>Teleostei</taxon>
        <taxon>Ostariophysi</taxon>
        <taxon>Cypriniformes</taxon>
        <taxon>Xenocyprididae</taxon>
        <taxon>Xenocypridinae</taxon>
        <taxon>Xenocypridinae incertae sedis</taxon>
        <taxon>Anabarilius</taxon>
    </lineage>
</organism>
<gene>
    <name evidence="2" type="ORF">DPX16_18850</name>
</gene>
<protein>
    <submittedName>
        <fullName evidence="2">Uncharacterized protein</fullName>
    </submittedName>
</protein>
<accession>A0A3N0YLA5</accession>
<dbReference type="EMBL" id="RJVU01036043">
    <property type="protein sequence ID" value="ROL47052.1"/>
    <property type="molecule type" value="Genomic_DNA"/>
</dbReference>
<reference evidence="2 3" key="1">
    <citation type="submission" date="2018-10" db="EMBL/GenBank/DDBJ databases">
        <title>Genome assembly for a Yunnan-Guizhou Plateau 3E fish, Anabarilius grahami (Regan), and its evolutionary and genetic applications.</title>
        <authorList>
            <person name="Jiang W."/>
        </authorList>
    </citation>
    <scope>NUCLEOTIDE SEQUENCE [LARGE SCALE GENOMIC DNA]</scope>
    <source>
        <strain evidence="2">AG-KIZ</strain>
        <tissue evidence="2">Muscle</tissue>
    </source>
</reference>
<evidence type="ECO:0000313" key="2">
    <source>
        <dbReference type="EMBL" id="ROL47052.1"/>
    </source>
</evidence>
<feature type="region of interest" description="Disordered" evidence="1">
    <location>
        <begin position="59"/>
        <end position="92"/>
    </location>
</feature>